<dbReference type="Proteomes" id="UP000694557">
    <property type="component" value="Unassembled WGS sequence"/>
</dbReference>
<dbReference type="AlphaFoldDB" id="A0A8C7CJ49"/>
<dbReference type="GO" id="GO:0005634">
    <property type="term" value="C:nucleus"/>
    <property type="evidence" value="ECO:0007669"/>
    <property type="project" value="TreeGrafter"/>
</dbReference>
<dbReference type="CDD" id="cd00160">
    <property type="entry name" value="RhoGEF"/>
    <property type="match status" value="1"/>
</dbReference>
<name>A0A8C7CJ49_ONCKI</name>
<feature type="region of interest" description="Disordered" evidence="1">
    <location>
        <begin position="44"/>
        <end position="64"/>
    </location>
</feature>
<dbReference type="Gene3D" id="1.20.900.10">
    <property type="entry name" value="Dbl homology (DH) domain"/>
    <property type="match status" value="1"/>
</dbReference>
<sequence length="609" mass="68078">MFMSTMAQLPDFVVHLRSESFHHTYPRVGILDHLENNLMEQMPSSVECSDQPGGIEESNRSGMSGNTVGGVTEDQNQLEDLFGSGGIAETLSVATLHTRGLGGQVQRSVPKLLSVPGQDDREATASPLSLHKDDDNEGAADANKEETQAFTLKELFESKYTHVFPLYQYYCLQSVKADLNRINNSLSELVTAQCLPGLQFPPVFRMARYVVTSPPPLSPLTVNPCSFWQDLSEVKESGLLQTLSLSEIRLQEAMFEMIGSEASYLRSLGVAVNHFFASKTLKQTLHRMEHHILFSNLRSVMAASEGFLLDLEVRLGESVVISQVGDIVLRHCLTFRSLYVPYVTNMMYQEALVTLLLQENREFLLAVKKLESDPICRRQTLKYFLVLPFQRITRLKIIMESILKLTGQDSKSIPCLKQAIEAIHKIVMECDGGVLRMKQIEKLVYLDKHMDFVNVKSIPLITSVRFLVHEGPLRQLTPEGYVPGSRISYMDVYLHLFNDLLLISLKKEMRFRVLDHAVFPTHVHTEQLKTEALGLPLESFVLRLSQNHTGHATAFILAPHTTTSAGKALSVLAHLDGLQPFRHRPEGGAVTATGAGEADGHTVWKKTGK</sequence>
<reference evidence="3" key="1">
    <citation type="submission" date="2025-08" db="UniProtKB">
        <authorList>
            <consortium name="Ensembl"/>
        </authorList>
    </citation>
    <scope>IDENTIFICATION</scope>
</reference>
<dbReference type="SUPFAM" id="SSF50729">
    <property type="entry name" value="PH domain-like"/>
    <property type="match status" value="1"/>
</dbReference>
<evidence type="ECO:0000313" key="3">
    <source>
        <dbReference type="Ensembl" id="ENSOKIP00005005073.1"/>
    </source>
</evidence>
<dbReference type="PROSITE" id="PS50010">
    <property type="entry name" value="DH_2"/>
    <property type="match status" value="1"/>
</dbReference>
<dbReference type="InterPro" id="IPR035899">
    <property type="entry name" value="DBL_dom_sf"/>
</dbReference>
<dbReference type="GeneTree" id="ENSGT01030000234571"/>
<reference evidence="3" key="2">
    <citation type="submission" date="2025-09" db="UniProtKB">
        <authorList>
            <consortium name="Ensembl"/>
        </authorList>
    </citation>
    <scope>IDENTIFICATION</scope>
</reference>
<accession>A0A8C7CJ49</accession>
<organism evidence="3 4">
    <name type="scientific">Oncorhynchus kisutch</name>
    <name type="common">Coho salmon</name>
    <name type="synonym">Salmo kisutch</name>
    <dbReference type="NCBI Taxonomy" id="8019"/>
    <lineage>
        <taxon>Eukaryota</taxon>
        <taxon>Metazoa</taxon>
        <taxon>Chordata</taxon>
        <taxon>Craniata</taxon>
        <taxon>Vertebrata</taxon>
        <taxon>Euteleostomi</taxon>
        <taxon>Actinopterygii</taxon>
        <taxon>Neopterygii</taxon>
        <taxon>Teleostei</taxon>
        <taxon>Protacanthopterygii</taxon>
        <taxon>Salmoniformes</taxon>
        <taxon>Salmonidae</taxon>
        <taxon>Salmoninae</taxon>
        <taxon>Oncorhynchus</taxon>
    </lineage>
</organism>
<evidence type="ECO:0000256" key="1">
    <source>
        <dbReference type="SAM" id="MobiDB-lite"/>
    </source>
</evidence>
<dbReference type="GO" id="GO:0005737">
    <property type="term" value="C:cytoplasm"/>
    <property type="evidence" value="ECO:0007669"/>
    <property type="project" value="TreeGrafter"/>
</dbReference>
<keyword evidence="4" id="KW-1185">Reference proteome</keyword>
<dbReference type="GO" id="GO:0005085">
    <property type="term" value="F:guanyl-nucleotide exchange factor activity"/>
    <property type="evidence" value="ECO:0007669"/>
    <property type="project" value="InterPro"/>
</dbReference>
<dbReference type="InterPro" id="IPR000219">
    <property type="entry name" value="DH_dom"/>
</dbReference>
<dbReference type="Ensembl" id="ENSOKIT00005005427.1">
    <property type="protein sequence ID" value="ENSOKIP00005005073.1"/>
    <property type="gene ID" value="ENSOKIG00005002400.1"/>
</dbReference>
<feature type="domain" description="DH" evidence="2">
    <location>
        <begin position="249"/>
        <end position="433"/>
    </location>
</feature>
<dbReference type="SUPFAM" id="SSF48065">
    <property type="entry name" value="DBL homology domain (DH-domain)"/>
    <property type="match status" value="1"/>
</dbReference>
<dbReference type="InterPro" id="IPR047271">
    <property type="entry name" value="Ephexin-like"/>
</dbReference>
<dbReference type="PANTHER" id="PTHR12845">
    <property type="entry name" value="GUANINE NUCLEOTIDE EXCHANGE FACTOR"/>
    <property type="match status" value="1"/>
</dbReference>
<dbReference type="SMART" id="SM00325">
    <property type="entry name" value="RhoGEF"/>
    <property type="match status" value="1"/>
</dbReference>
<evidence type="ECO:0000259" key="2">
    <source>
        <dbReference type="PROSITE" id="PS50010"/>
    </source>
</evidence>
<proteinExistence type="predicted"/>
<protein>
    <submittedName>
        <fullName evidence="3">Si:ch73-15b2.5</fullName>
    </submittedName>
</protein>
<dbReference type="Pfam" id="PF00621">
    <property type="entry name" value="RhoGEF"/>
    <property type="match status" value="1"/>
</dbReference>
<evidence type="ECO:0000313" key="4">
    <source>
        <dbReference type="Proteomes" id="UP000694557"/>
    </source>
</evidence>
<feature type="region of interest" description="Disordered" evidence="1">
    <location>
        <begin position="107"/>
        <end position="142"/>
    </location>
</feature>
<dbReference type="PANTHER" id="PTHR12845:SF2">
    <property type="entry name" value="DH DOMAIN-CONTAINING PROTEIN-RELATED"/>
    <property type="match status" value="1"/>
</dbReference>
<gene>
    <name evidence="3" type="primary">si:ch73-15b2.5</name>
</gene>